<evidence type="ECO:0000313" key="1">
    <source>
        <dbReference type="EMBL" id="KAF2631456.1"/>
    </source>
</evidence>
<evidence type="ECO:0000313" key="2">
    <source>
        <dbReference type="Proteomes" id="UP000799754"/>
    </source>
</evidence>
<protein>
    <submittedName>
        <fullName evidence="1">Uncharacterized protein</fullName>
    </submittedName>
</protein>
<dbReference type="Proteomes" id="UP000799754">
    <property type="component" value="Unassembled WGS sequence"/>
</dbReference>
<keyword evidence="2" id="KW-1185">Reference proteome</keyword>
<accession>A0ACB6SB69</accession>
<organism evidence="1 2">
    <name type="scientific">Macroventuria anomochaeta</name>
    <dbReference type="NCBI Taxonomy" id="301207"/>
    <lineage>
        <taxon>Eukaryota</taxon>
        <taxon>Fungi</taxon>
        <taxon>Dikarya</taxon>
        <taxon>Ascomycota</taxon>
        <taxon>Pezizomycotina</taxon>
        <taxon>Dothideomycetes</taxon>
        <taxon>Pleosporomycetidae</taxon>
        <taxon>Pleosporales</taxon>
        <taxon>Pleosporineae</taxon>
        <taxon>Didymellaceae</taxon>
        <taxon>Macroventuria</taxon>
    </lineage>
</organism>
<name>A0ACB6SB69_9PLEO</name>
<proteinExistence type="predicted"/>
<dbReference type="EMBL" id="MU006704">
    <property type="protein sequence ID" value="KAF2631456.1"/>
    <property type="molecule type" value="Genomic_DNA"/>
</dbReference>
<comment type="caution">
    <text evidence="1">The sequence shown here is derived from an EMBL/GenBank/DDBJ whole genome shotgun (WGS) entry which is preliminary data.</text>
</comment>
<reference evidence="1" key="1">
    <citation type="journal article" date="2020" name="Stud. Mycol.">
        <title>101 Dothideomycetes genomes: a test case for predicting lifestyles and emergence of pathogens.</title>
        <authorList>
            <person name="Haridas S."/>
            <person name="Albert R."/>
            <person name="Binder M."/>
            <person name="Bloem J."/>
            <person name="Labutti K."/>
            <person name="Salamov A."/>
            <person name="Andreopoulos B."/>
            <person name="Baker S."/>
            <person name="Barry K."/>
            <person name="Bills G."/>
            <person name="Bluhm B."/>
            <person name="Cannon C."/>
            <person name="Castanera R."/>
            <person name="Culley D."/>
            <person name="Daum C."/>
            <person name="Ezra D."/>
            <person name="Gonzalez J."/>
            <person name="Henrissat B."/>
            <person name="Kuo A."/>
            <person name="Liang C."/>
            <person name="Lipzen A."/>
            <person name="Lutzoni F."/>
            <person name="Magnuson J."/>
            <person name="Mondo S."/>
            <person name="Nolan M."/>
            <person name="Ohm R."/>
            <person name="Pangilinan J."/>
            <person name="Park H.-J."/>
            <person name="Ramirez L."/>
            <person name="Alfaro M."/>
            <person name="Sun H."/>
            <person name="Tritt A."/>
            <person name="Yoshinaga Y."/>
            <person name="Zwiers L.-H."/>
            <person name="Turgeon B."/>
            <person name="Goodwin S."/>
            <person name="Spatafora J."/>
            <person name="Crous P."/>
            <person name="Grigoriev I."/>
        </authorList>
    </citation>
    <scope>NUCLEOTIDE SEQUENCE</scope>
    <source>
        <strain evidence="1">CBS 525.71</strain>
    </source>
</reference>
<gene>
    <name evidence="1" type="ORF">BU25DRAFT_187859</name>
</gene>
<sequence>MQPSNTCARRIRCICGNKLKQSIVSSRAACSRFSGCSSVCLFRRRGYRCCQTRKELLDFETSSYILGITHSCRHTSDTQLSEPLCDPTGIPLQLNLLHCLLFSFSQHESSLSWPRRHSDTQTLICRLQRTIVTRFDLPEPPTPRVDSLRRG</sequence>